<comment type="similarity">
    <text evidence="4">Belongs to the DPH3 family.</text>
</comment>
<comment type="pathway">
    <text evidence="1">Protein modification; peptidyl-diphthamide biosynthesis.</text>
</comment>
<evidence type="ECO:0000256" key="6">
    <source>
        <dbReference type="ARBA" id="ARBA00041070"/>
    </source>
</evidence>
<evidence type="ECO:0000259" key="11">
    <source>
        <dbReference type="PROSITE" id="PS51074"/>
    </source>
</evidence>
<evidence type="ECO:0000256" key="8">
    <source>
        <dbReference type="ARBA" id="ARBA00046426"/>
    </source>
</evidence>
<evidence type="ECO:0000256" key="5">
    <source>
        <dbReference type="ARBA" id="ARBA00036267"/>
    </source>
</evidence>
<dbReference type="Gene3D" id="3.10.660.10">
    <property type="entry name" value="DPH Zinc finger"/>
    <property type="match status" value="1"/>
</dbReference>
<feature type="compositionally biased region" description="Low complexity" evidence="10">
    <location>
        <begin position="61"/>
        <end position="84"/>
    </location>
</feature>
<dbReference type="GO" id="GO:0017183">
    <property type="term" value="P:protein histidyl modification to diphthamide"/>
    <property type="evidence" value="ECO:0007669"/>
    <property type="project" value="InterPro"/>
</dbReference>
<evidence type="ECO:0000256" key="4">
    <source>
        <dbReference type="ARBA" id="ARBA00024032"/>
    </source>
</evidence>
<dbReference type="InterPro" id="IPR036671">
    <property type="entry name" value="DPH_MB_sf"/>
</dbReference>
<dbReference type="PANTHER" id="PTHR21454">
    <property type="entry name" value="DPH3 HOMOLOG-RELATED"/>
    <property type="match status" value="1"/>
</dbReference>
<evidence type="ECO:0000256" key="7">
    <source>
        <dbReference type="ARBA" id="ARBA00041904"/>
    </source>
</evidence>
<dbReference type="AlphaFoldDB" id="A0A8C4UX94"/>
<dbReference type="FunFam" id="3.10.660.10:FF:000001">
    <property type="entry name" value="Diphthamide biosynthesis 3"/>
    <property type="match status" value="1"/>
</dbReference>
<keyword evidence="13" id="KW-1185">Reference proteome</keyword>
<dbReference type="InterPro" id="IPR044248">
    <property type="entry name" value="DPH3/4-like"/>
</dbReference>
<name>A0A8C4UX94_FALTI</name>
<comment type="catalytic activity">
    <reaction evidence="5">
        <text>[3Fe-4S](1+)-[protein] + Fe(2+)-[Dph3] = [3Fe-4S](0)-[protein] + Fe(3+)-[Dph3]</text>
        <dbReference type="Rhea" id="RHEA:71235"/>
        <dbReference type="Rhea" id="RHEA-COMP:17996"/>
        <dbReference type="Rhea" id="RHEA-COMP:17997"/>
        <dbReference type="Rhea" id="RHEA-COMP:18002"/>
        <dbReference type="Rhea" id="RHEA-COMP:18003"/>
        <dbReference type="ChEBI" id="CHEBI:29033"/>
        <dbReference type="ChEBI" id="CHEBI:29034"/>
        <dbReference type="ChEBI" id="CHEBI:33751"/>
        <dbReference type="ChEBI" id="CHEBI:47402"/>
        <dbReference type="ChEBI" id="CHEBI:83228"/>
    </reaction>
</comment>
<proteinExistence type="inferred from homology"/>
<comment type="subunit">
    <text evidence="8">Component of the 2-(3-amino-3-carboxypropyl)histidine synthase complex composed of DPH1, DPH2, DPH3 and a NADH-dependent reductase. Interacts with SERGEF.</text>
</comment>
<dbReference type="OrthoDB" id="66964at2759"/>
<sequence length="296" mass="32091">GSLLSSLTIKARQFIRPPHPATRWPGVKYRFRSTAAPLLLLNPTPVPEGRALRWVRRAARASRQAGRQQAAAPRARTQAATTPLRARRPPQEPPPNHAVPSPGARRGVKQPGGCRPCRPRHGPREGRDRVAAAPGPVPAAPGVAQGAQLGRIGRAEARRAPHSRAQREGRGSVGPPAPAAPSPLPSGPRRPYPAPHHVTRAALAPPPPRQAARAPVRPFRLVPPPLPGAMSVFHDEVEIEDFEYDEETETYSYPCPCGDRFLITREDLENGEDVATCPSCSLILRVIYDQLFPSLL</sequence>
<feature type="region of interest" description="Disordered" evidence="10">
    <location>
        <begin position="57"/>
        <end position="212"/>
    </location>
</feature>
<feature type="domain" description="DPH-type MB" evidence="11">
    <location>
        <begin position="233"/>
        <end position="289"/>
    </location>
</feature>
<evidence type="ECO:0000256" key="3">
    <source>
        <dbReference type="ARBA" id="ARBA00023004"/>
    </source>
</evidence>
<evidence type="ECO:0000313" key="13">
    <source>
        <dbReference type="Proteomes" id="UP000694562"/>
    </source>
</evidence>
<dbReference type="Pfam" id="PF05207">
    <property type="entry name" value="Zn_ribbon_CSL"/>
    <property type="match status" value="1"/>
</dbReference>
<dbReference type="PANTHER" id="PTHR21454:SF31">
    <property type="entry name" value="DIPHTHAMIDE BIOSYNTHESIS PROTEIN 3"/>
    <property type="match status" value="1"/>
</dbReference>
<dbReference type="PROSITE" id="PS51074">
    <property type="entry name" value="DPH_MB"/>
    <property type="match status" value="1"/>
</dbReference>
<evidence type="ECO:0000256" key="9">
    <source>
        <dbReference type="ARBA" id="ARBA00048125"/>
    </source>
</evidence>
<keyword evidence="2" id="KW-0479">Metal-binding</keyword>
<evidence type="ECO:0000256" key="2">
    <source>
        <dbReference type="ARBA" id="ARBA00022723"/>
    </source>
</evidence>
<feature type="compositionally biased region" description="Pro residues" evidence="10">
    <location>
        <begin position="175"/>
        <end position="194"/>
    </location>
</feature>
<reference evidence="12" key="1">
    <citation type="submission" date="2025-08" db="UniProtKB">
        <authorList>
            <consortium name="Ensembl"/>
        </authorList>
    </citation>
    <scope>IDENTIFICATION</scope>
</reference>
<feature type="compositionally biased region" description="Basic and acidic residues" evidence="10">
    <location>
        <begin position="153"/>
        <end position="170"/>
    </location>
</feature>
<evidence type="ECO:0000256" key="1">
    <source>
        <dbReference type="ARBA" id="ARBA00005156"/>
    </source>
</evidence>
<dbReference type="Ensembl" id="ENSFTIT00000019691.1">
    <property type="protein sequence ID" value="ENSFTIP00000018897.1"/>
    <property type="gene ID" value="ENSFTIG00000012471.1"/>
</dbReference>
<dbReference type="GO" id="GO:0046872">
    <property type="term" value="F:metal ion binding"/>
    <property type="evidence" value="ECO:0007669"/>
    <property type="project" value="UniProtKB-KW"/>
</dbReference>
<reference evidence="12" key="2">
    <citation type="submission" date="2025-09" db="UniProtKB">
        <authorList>
            <consortium name="Ensembl"/>
        </authorList>
    </citation>
    <scope>IDENTIFICATION</scope>
</reference>
<protein>
    <recommendedName>
        <fullName evidence="6">Diphthamide biosynthesis protein 3</fullName>
    </recommendedName>
    <alternativeName>
        <fullName evidence="7">CSL-type zinc finger-containing protein 2</fullName>
    </alternativeName>
</protein>
<accession>A0A8C4UX94</accession>
<evidence type="ECO:0000256" key="10">
    <source>
        <dbReference type="SAM" id="MobiDB-lite"/>
    </source>
</evidence>
<organism evidence="12 13">
    <name type="scientific">Falco tinnunculus</name>
    <name type="common">Common kestrel</name>
    <dbReference type="NCBI Taxonomy" id="100819"/>
    <lineage>
        <taxon>Eukaryota</taxon>
        <taxon>Metazoa</taxon>
        <taxon>Chordata</taxon>
        <taxon>Craniata</taxon>
        <taxon>Vertebrata</taxon>
        <taxon>Euteleostomi</taxon>
        <taxon>Archelosauria</taxon>
        <taxon>Archosauria</taxon>
        <taxon>Dinosauria</taxon>
        <taxon>Saurischia</taxon>
        <taxon>Theropoda</taxon>
        <taxon>Coelurosauria</taxon>
        <taxon>Aves</taxon>
        <taxon>Neognathae</taxon>
        <taxon>Neoaves</taxon>
        <taxon>Telluraves</taxon>
        <taxon>Australaves</taxon>
        <taxon>Falconiformes</taxon>
        <taxon>Falconidae</taxon>
        <taxon>Falco</taxon>
    </lineage>
</organism>
<evidence type="ECO:0000313" key="12">
    <source>
        <dbReference type="Ensembl" id="ENSFTIP00000018897.1"/>
    </source>
</evidence>
<comment type="catalytic activity">
    <reaction evidence="9">
        <text>2 [3Fe-4S](0)-[protein] + 2 Fe(2+)-[Dph3] + NADH = 2 [4Fe-4S](1+)-[protein] + 2 [Dph3] + NAD(+) + H(+)</text>
        <dbReference type="Rhea" id="RHEA:71239"/>
        <dbReference type="Rhea" id="RHEA-COMP:17997"/>
        <dbReference type="Rhea" id="RHEA-COMP:17998"/>
        <dbReference type="Rhea" id="RHEA-COMP:18001"/>
        <dbReference type="Rhea" id="RHEA-COMP:18002"/>
        <dbReference type="ChEBI" id="CHEBI:15378"/>
        <dbReference type="ChEBI" id="CHEBI:29033"/>
        <dbReference type="ChEBI" id="CHEBI:33723"/>
        <dbReference type="ChEBI" id="CHEBI:47402"/>
        <dbReference type="ChEBI" id="CHEBI:57540"/>
        <dbReference type="ChEBI" id="CHEBI:57945"/>
        <dbReference type="ChEBI" id="CHEBI:83228"/>
    </reaction>
</comment>
<dbReference type="Proteomes" id="UP000694562">
    <property type="component" value="Unplaced"/>
</dbReference>
<dbReference type="InterPro" id="IPR007872">
    <property type="entry name" value="DPH_MB_dom"/>
</dbReference>
<keyword evidence="3" id="KW-0408">Iron</keyword>
<dbReference type="SUPFAM" id="SSF144217">
    <property type="entry name" value="CSL zinc finger"/>
    <property type="match status" value="1"/>
</dbReference>